<dbReference type="Pfam" id="PF03864">
    <property type="entry name" value="Phage_cap_E"/>
    <property type="match status" value="1"/>
</dbReference>
<name>A0A450VFQ7_9GAMM</name>
<reference evidence="1" key="1">
    <citation type="submission" date="2019-02" db="EMBL/GenBank/DDBJ databases">
        <authorList>
            <person name="Gruber-Vodicka R. H."/>
            <person name="Seah K. B. B."/>
        </authorList>
    </citation>
    <scope>NUCLEOTIDE SEQUENCE</scope>
    <source>
        <strain evidence="3">BECK_SA2B12</strain>
        <strain evidence="2">BECK_SA2B15</strain>
        <strain evidence="1">BECK_SA2B20</strain>
    </source>
</reference>
<organism evidence="1">
    <name type="scientific">Candidatus Kentrum eta</name>
    <dbReference type="NCBI Taxonomy" id="2126337"/>
    <lineage>
        <taxon>Bacteria</taxon>
        <taxon>Pseudomonadati</taxon>
        <taxon>Pseudomonadota</taxon>
        <taxon>Gammaproteobacteria</taxon>
        <taxon>Candidatus Kentrum</taxon>
    </lineage>
</organism>
<protein>
    <submittedName>
        <fullName evidence="1">Phage major capsid protein E</fullName>
    </submittedName>
</protein>
<dbReference type="AlphaFoldDB" id="A0A450VFQ7"/>
<dbReference type="InterPro" id="IPR005564">
    <property type="entry name" value="Major_capsid_GpE"/>
</dbReference>
<sequence>MNLTDLFQTTTLTQAIEKLPVFPSRLGAMGLFTSRGITTTSVVLDERAGRIILVPNTSRNDDPAPIQKPQRKRRTFETTHLPLPATLLPSEYQNIAPFGSERPINQQAAIINNALQFIKNSLDATREWQRVGAIRGVIRDADGSVIKNLFDALYDEFQYF</sequence>
<evidence type="ECO:0000313" key="3">
    <source>
        <dbReference type="EMBL" id="VFK06569.1"/>
    </source>
</evidence>
<accession>A0A450VFQ7</accession>
<proteinExistence type="predicted"/>
<evidence type="ECO:0000313" key="1">
    <source>
        <dbReference type="EMBL" id="VFK03653.1"/>
    </source>
</evidence>
<dbReference type="EMBL" id="CAADFI010000370">
    <property type="protein sequence ID" value="VFK03653.1"/>
    <property type="molecule type" value="Genomic_DNA"/>
</dbReference>
<dbReference type="EMBL" id="CAADFJ010000359">
    <property type="protein sequence ID" value="VFK06569.1"/>
    <property type="molecule type" value="Genomic_DNA"/>
</dbReference>
<evidence type="ECO:0000313" key="2">
    <source>
        <dbReference type="EMBL" id="VFK04031.1"/>
    </source>
</evidence>
<gene>
    <name evidence="2" type="ORF">BECKH772A_GA0070896_103741</name>
    <name evidence="1" type="ORF">BECKH772B_GA0070898_103701</name>
    <name evidence="3" type="ORF">BECKH772C_GA0070978_103591</name>
</gene>
<dbReference type="EMBL" id="CAADFG010000374">
    <property type="protein sequence ID" value="VFK04031.1"/>
    <property type="molecule type" value="Genomic_DNA"/>
</dbReference>